<gene>
    <name evidence="1" type="ORF">H2198_002694</name>
</gene>
<comment type="caution">
    <text evidence="1">The sequence shown here is derived from an EMBL/GenBank/DDBJ whole genome shotgun (WGS) entry which is preliminary data.</text>
</comment>
<dbReference type="EMBL" id="JAPDRQ010000033">
    <property type="protein sequence ID" value="KAJ9660188.1"/>
    <property type="molecule type" value="Genomic_DNA"/>
</dbReference>
<name>A0ACC3ADE4_9EURO</name>
<proteinExistence type="predicted"/>
<evidence type="ECO:0000313" key="2">
    <source>
        <dbReference type="Proteomes" id="UP001172386"/>
    </source>
</evidence>
<protein>
    <submittedName>
        <fullName evidence="1">Uncharacterized protein</fullName>
    </submittedName>
</protein>
<dbReference type="Proteomes" id="UP001172386">
    <property type="component" value="Unassembled WGS sequence"/>
</dbReference>
<sequence>MGKGYYEVAGRQFPAVTWYTDPALRKTYFCLMMVVLTSATNGYDGSMMNGLQTLPPWQEYFHHPHGSILGILNAIMAIGSLCAIPFVPYTADLLGRRAGILIGCIIMVFGVVLQSISINLSMFIAARFFIGFGVAVAHGASPLLITELVHPQHRAIFTTIYNTTWYAGSIVAAWLTYGTAHISNNWSWRIPTIVQLAPSVIQILFIFFVPESPRWLIAHGKEEKALHILANVHANGNVEDEMIQCEYVEIRDTIKLEKEVESNGWLELFRTKGNRHRLIILVSAGFFSQWSGNGLVSYYLFKVLTDIGYTKTLTQNLINGCLQIFNLIVAVGMCFFVEKVGRRKLFLISTAGMLVTFIVWTICSARYAIDGNHGAANAVIAMIFLYYLAYNTAWSGLLVGYTVEVLPYHIRAKGMTVMFLCVDLALFFNQYVNPIALDNLKWKYYIFYCCWLAVELAVVYFFYIETRNTPLEEIAKYFDGDAAIVAGANASSKGAALAMEMGLEGTVQQIENRKESSVQQVNSKVS</sequence>
<accession>A0ACC3ADE4</accession>
<reference evidence="1" key="1">
    <citation type="submission" date="2022-10" db="EMBL/GenBank/DDBJ databases">
        <title>Culturing micro-colonial fungi from biological soil crusts in the Mojave desert and describing Neophaeococcomyces mojavensis, and introducing the new genera and species Taxawa tesnikishii.</title>
        <authorList>
            <person name="Kurbessoian T."/>
            <person name="Stajich J.E."/>
        </authorList>
    </citation>
    <scope>NUCLEOTIDE SEQUENCE</scope>
    <source>
        <strain evidence="1">JES_112</strain>
    </source>
</reference>
<organism evidence="1 2">
    <name type="scientific">Neophaeococcomyces mojaviensis</name>
    <dbReference type="NCBI Taxonomy" id="3383035"/>
    <lineage>
        <taxon>Eukaryota</taxon>
        <taxon>Fungi</taxon>
        <taxon>Dikarya</taxon>
        <taxon>Ascomycota</taxon>
        <taxon>Pezizomycotina</taxon>
        <taxon>Eurotiomycetes</taxon>
        <taxon>Chaetothyriomycetidae</taxon>
        <taxon>Chaetothyriales</taxon>
        <taxon>Chaetothyriales incertae sedis</taxon>
        <taxon>Neophaeococcomyces</taxon>
    </lineage>
</organism>
<evidence type="ECO:0000313" key="1">
    <source>
        <dbReference type="EMBL" id="KAJ9660188.1"/>
    </source>
</evidence>
<keyword evidence="2" id="KW-1185">Reference proteome</keyword>